<sequence>MALAAASLVACSSPAPAPVVPAVWRGPVLAIDQTERGVQIVLPSSVLFDVGQASFNQKEAGPYLDRVAKLLTGKTDKRVAVEGHTDADGAPNLNEQLSLARARAVSAALASRGVPEARLQSAGFSFNRPLASNSTEDGKRLNRRVELIVLDEQIANLTQGEPANAFESAWGRLKGLIDQGLVKPAASAAP</sequence>
<dbReference type="EMBL" id="JBBUTI010000007">
    <property type="protein sequence ID" value="MEK8046993.1"/>
    <property type="molecule type" value="Genomic_DNA"/>
</dbReference>
<dbReference type="PANTHER" id="PTHR30329:SF21">
    <property type="entry name" value="LIPOPROTEIN YIAD-RELATED"/>
    <property type="match status" value="1"/>
</dbReference>
<proteinExistence type="predicted"/>
<dbReference type="PANTHER" id="PTHR30329">
    <property type="entry name" value="STATOR ELEMENT OF FLAGELLAR MOTOR COMPLEX"/>
    <property type="match status" value="1"/>
</dbReference>
<dbReference type="InterPro" id="IPR050330">
    <property type="entry name" value="Bact_OuterMem_StrucFunc"/>
</dbReference>
<protein>
    <submittedName>
        <fullName evidence="4">OmpA family protein</fullName>
    </submittedName>
</protein>
<dbReference type="PROSITE" id="PS51123">
    <property type="entry name" value="OMPA_2"/>
    <property type="match status" value="1"/>
</dbReference>
<organism evidence="4 5">
    <name type="scientific">Ideonella margarita</name>
    <dbReference type="NCBI Taxonomy" id="2984191"/>
    <lineage>
        <taxon>Bacteria</taxon>
        <taxon>Pseudomonadati</taxon>
        <taxon>Pseudomonadota</taxon>
        <taxon>Betaproteobacteria</taxon>
        <taxon>Burkholderiales</taxon>
        <taxon>Sphaerotilaceae</taxon>
        <taxon>Ideonella</taxon>
    </lineage>
</organism>
<keyword evidence="1" id="KW-0472">Membrane</keyword>
<evidence type="ECO:0000313" key="5">
    <source>
        <dbReference type="Proteomes" id="UP001379945"/>
    </source>
</evidence>
<dbReference type="Gene3D" id="3.30.1330.60">
    <property type="entry name" value="OmpA-like domain"/>
    <property type="match status" value="1"/>
</dbReference>
<dbReference type="InterPro" id="IPR006665">
    <property type="entry name" value="OmpA-like"/>
</dbReference>
<keyword evidence="5" id="KW-1185">Reference proteome</keyword>
<evidence type="ECO:0000259" key="3">
    <source>
        <dbReference type="PROSITE" id="PS51123"/>
    </source>
</evidence>
<dbReference type="SUPFAM" id="SSF103088">
    <property type="entry name" value="OmpA-like"/>
    <property type="match status" value="1"/>
</dbReference>
<feature type="domain" description="OmpA-like" evidence="3">
    <location>
        <begin position="35"/>
        <end position="153"/>
    </location>
</feature>
<dbReference type="RefSeq" id="WP_341399294.1">
    <property type="nucleotide sequence ID" value="NZ_JBBUTI010000007.1"/>
</dbReference>
<name>A0ABU9C528_9BURK</name>
<feature type="chain" id="PRO_5047299889" evidence="2">
    <location>
        <begin position="18"/>
        <end position="190"/>
    </location>
</feature>
<evidence type="ECO:0000256" key="2">
    <source>
        <dbReference type="SAM" id="SignalP"/>
    </source>
</evidence>
<evidence type="ECO:0000313" key="4">
    <source>
        <dbReference type="EMBL" id="MEK8046993.1"/>
    </source>
</evidence>
<accession>A0ABU9C528</accession>
<dbReference type="CDD" id="cd07185">
    <property type="entry name" value="OmpA_C-like"/>
    <property type="match status" value="1"/>
</dbReference>
<dbReference type="InterPro" id="IPR036737">
    <property type="entry name" value="OmpA-like_sf"/>
</dbReference>
<evidence type="ECO:0000256" key="1">
    <source>
        <dbReference type="PROSITE-ProRule" id="PRU00473"/>
    </source>
</evidence>
<keyword evidence="2" id="KW-0732">Signal</keyword>
<dbReference type="Proteomes" id="UP001379945">
    <property type="component" value="Unassembled WGS sequence"/>
</dbReference>
<gene>
    <name evidence="4" type="ORF">AACH00_11575</name>
</gene>
<feature type="signal peptide" evidence="2">
    <location>
        <begin position="1"/>
        <end position="17"/>
    </location>
</feature>
<reference evidence="4 5" key="1">
    <citation type="submission" date="2024-04" db="EMBL/GenBank/DDBJ databases">
        <title>Novel species of the genus Ideonella isolated from streams.</title>
        <authorList>
            <person name="Lu H."/>
        </authorList>
    </citation>
    <scope>NUCLEOTIDE SEQUENCE [LARGE SCALE GENOMIC DNA]</scope>
    <source>
        <strain evidence="4 5">LYT19W</strain>
    </source>
</reference>
<dbReference type="Pfam" id="PF00691">
    <property type="entry name" value="OmpA"/>
    <property type="match status" value="1"/>
</dbReference>
<comment type="caution">
    <text evidence="4">The sequence shown here is derived from an EMBL/GenBank/DDBJ whole genome shotgun (WGS) entry which is preliminary data.</text>
</comment>